<name>A0AAV8QES2_ENSVE</name>
<proteinExistence type="predicted"/>
<evidence type="ECO:0000313" key="2">
    <source>
        <dbReference type="Proteomes" id="UP001222027"/>
    </source>
</evidence>
<protein>
    <recommendedName>
        <fullName evidence="3">Secreted protein</fullName>
    </recommendedName>
</protein>
<evidence type="ECO:0008006" key="3">
    <source>
        <dbReference type="Google" id="ProtNLM"/>
    </source>
</evidence>
<evidence type="ECO:0000313" key="1">
    <source>
        <dbReference type="EMBL" id="KAJ8470042.1"/>
    </source>
</evidence>
<keyword evidence="2" id="KW-1185">Reference proteome</keyword>
<accession>A0AAV8QES2</accession>
<organism evidence="1 2">
    <name type="scientific">Ensete ventricosum</name>
    <name type="common">Abyssinian banana</name>
    <name type="synonym">Musa ensete</name>
    <dbReference type="NCBI Taxonomy" id="4639"/>
    <lineage>
        <taxon>Eukaryota</taxon>
        <taxon>Viridiplantae</taxon>
        <taxon>Streptophyta</taxon>
        <taxon>Embryophyta</taxon>
        <taxon>Tracheophyta</taxon>
        <taxon>Spermatophyta</taxon>
        <taxon>Magnoliopsida</taxon>
        <taxon>Liliopsida</taxon>
        <taxon>Zingiberales</taxon>
        <taxon>Musaceae</taxon>
        <taxon>Ensete</taxon>
    </lineage>
</organism>
<gene>
    <name evidence="1" type="ORF">OPV22_024385</name>
</gene>
<dbReference type="Proteomes" id="UP001222027">
    <property type="component" value="Unassembled WGS sequence"/>
</dbReference>
<reference evidence="1 2" key="1">
    <citation type="submission" date="2022-12" db="EMBL/GenBank/DDBJ databases">
        <title>Chromosome-scale assembly of the Ensete ventricosum genome.</title>
        <authorList>
            <person name="Dussert Y."/>
            <person name="Stocks J."/>
            <person name="Wendawek A."/>
            <person name="Woldeyes F."/>
            <person name="Nichols R.A."/>
            <person name="Borrell J.S."/>
        </authorList>
    </citation>
    <scope>NUCLEOTIDE SEQUENCE [LARGE SCALE GENOMIC DNA]</scope>
    <source>
        <strain evidence="2">cv. Maze</strain>
        <tissue evidence="1">Seeds</tissue>
    </source>
</reference>
<dbReference type="EMBL" id="JAQQAF010000007">
    <property type="protein sequence ID" value="KAJ8470042.1"/>
    <property type="molecule type" value="Genomic_DNA"/>
</dbReference>
<comment type="caution">
    <text evidence="1">The sequence shown here is derived from an EMBL/GenBank/DDBJ whole genome shotgun (WGS) entry which is preliminary data.</text>
</comment>
<dbReference type="AlphaFoldDB" id="A0AAV8QES2"/>
<sequence>MAFRHKTKGFLSSLRWRCVGAVVASPSVHCLDTSVGQIVRQGGPPSGTAFVDSSLYRMLHYSPVSGSSSDRVVLQRRKG</sequence>